<keyword evidence="2" id="KW-0393">Immunoglobulin domain</keyword>
<dbReference type="Pfam" id="PF13927">
    <property type="entry name" value="Ig_3"/>
    <property type="match status" value="1"/>
</dbReference>
<accession>A0AAV2Q166</accession>
<dbReference type="Proteomes" id="UP001497623">
    <property type="component" value="Unassembled WGS sequence"/>
</dbReference>
<evidence type="ECO:0000256" key="3">
    <source>
        <dbReference type="SAM" id="MobiDB-lite"/>
    </source>
</evidence>
<dbReference type="FunFam" id="2.60.40.10:FF:000032">
    <property type="entry name" value="palladin isoform X1"/>
    <property type="match status" value="1"/>
</dbReference>
<evidence type="ECO:0000256" key="2">
    <source>
        <dbReference type="ARBA" id="ARBA00023319"/>
    </source>
</evidence>
<protein>
    <recommendedName>
        <fullName evidence="4">Ig-like domain-containing protein</fullName>
    </recommendedName>
</protein>
<dbReference type="EMBL" id="CAXKWB010002236">
    <property type="protein sequence ID" value="CAL4066438.1"/>
    <property type="molecule type" value="Genomic_DNA"/>
</dbReference>
<evidence type="ECO:0000313" key="6">
    <source>
        <dbReference type="Proteomes" id="UP001497623"/>
    </source>
</evidence>
<feature type="domain" description="Ig-like" evidence="4">
    <location>
        <begin position="207"/>
        <end position="298"/>
    </location>
</feature>
<reference evidence="5 6" key="1">
    <citation type="submission" date="2024-05" db="EMBL/GenBank/DDBJ databases">
        <authorList>
            <person name="Wallberg A."/>
        </authorList>
    </citation>
    <scope>NUCLEOTIDE SEQUENCE [LARGE SCALE GENOMIC DNA]</scope>
</reference>
<dbReference type="SUPFAM" id="SSF48726">
    <property type="entry name" value="Immunoglobulin"/>
    <property type="match status" value="4"/>
</dbReference>
<dbReference type="InterPro" id="IPR013783">
    <property type="entry name" value="Ig-like_fold"/>
</dbReference>
<dbReference type="PROSITE" id="PS50835">
    <property type="entry name" value="IG_LIKE"/>
    <property type="match status" value="3"/>
</dbReference>
<dbReference type="InterPro" id="IPR007110">
    <property type="entry name" value="Ig-like_dom"/>
</dbReference>
<dbReference type="GO" id="GO:0007411">
    <property type="term" value="P:axon guidance"/>
    <property type="evidence" value="ECO:0007669"/>
    <property type="project" value="TreeGrafter"/>
</dbReference>
<feature type="non-terminal residue" evidence="5">
    <location>
        <position position="1"/>
    </location>
</feature>
<feature type="domain" description="Ig-like" evidence="4">
    <location>
        <begin position="111"/>
        <end position="202"/>
    </location>
</feature>
<feature type="non-terminal residue" evidence="5">
    <location>
        <position position="425"/>
    </location>
</feature>
<dbReference type="GO" id="GO:0030424">
    <property type="term" value="C:axon"/>
    <property type="evidence" value="ECO:0007669"/>
    <property type="project" value="TreeGrafter"/>
</dbReference>
<dbReference type="Gene3D" id="2.60.40.10">
    <property type="entry name" value="Immunoglobulins"/>
    <property type="match status" value="4"/>
</dbReference>
<organism evidence="5 6">
    <name type="scientific">Meganyctiphanes norvegica</name>
    <name type="common">Northern krill</name>
    <name type="synonym">Thysanopoda norvegica</name>
    <dbReference type="NCBI Taxonomy" id="48144"/>
    <lineage>
        <taxon>Eukaryota</taxon>
        <taxon>Metazoa</taxon>
        <taxon>Ecdysozoa</taxon>
        <taxon>Arthropoda</taxon>
        <taxon>Crustacea</taxon>
        <taxon>Multicrustacea</taxon>
        <taxon>Malacostraca</taxon>
        <taxon>Eumalacostraca</taxon>
        <taxon>Eucarida</taxon>
        <taxon>Euphausiacea</taxon>
        <taxon>Euphausiidae</taxon>
        <taxon>Meganyctiphanes</taxon>
    </lineage>
</organism>
<dbReference type="InterPro" id="IPR036179">
    <property type="entry name" value="Ig-like_dom_sf"/>
</dbReference>
<keyword evidence="1" id="KW-1015">Disulfide bond</keyword>
<dbReference type="AlphaFoldDB" id="A0AAV2Q166"/>
<evidence type="ECO:0000313" key="5">
    <source>
        <dbReference type="EMBL" id="CAL4066438.1"/>
    </source>
</evidence>
<dbReference type="GO" id="GO:0098632">
    <property type="term" value="F:cell-cell adhesion mediator activity"/>
    <property type="evidence" value="ECO:0007669"/>
    <property type="project" value="TreeGrafter"/>
</dbReference>
<feature type="region of interest" description="Disordered" evidence="3">
    <location>
        <begin position="48"/>
        <end position="67"/>
    </location>
</feature>
<comment type="caution">
    <text evidence="5">The sequence shown here is derived from an EMBL/GenBank/DDBJ whole genome shotgun (WGS) entry which is preliminary data.</text>
</comment>
<evidence type="ECO:0000256" key="1">
    <source>
        <dbReference type="ARBA" id="ARBA00023157"/>
    </source>
</evidence>
<dbReference type="Pfam" id="PF07679">
    <property type="entry name" value="I-set"/>
    <property type="match status" value="1"/>
</dbReference>
<dbReference type="GO" id="GO:0007156">
    <property type="term" value="P:homophilic cell adhesion via plasma membrane adhesion molecules"/>
    <property type="evidence" value="ECO:0007669"/>
    <property type="project" value="TreeGrafter"/>
</dbReference>
<dbReference type="GO" id="GO:0005886">
    <property type="term" value="C:plasma membrane"/>
    <property type="evidence" value="ECO:0007669"/>
    <property type="project" value="TreeGrafter"/>
</dbReference>
<feature type="domain" description="Ig-like" evidence="4">
    <location>
        <begin position="303"/>
        <end position="393"/>
    </location>
</feature>
<sequence>GPRDVQYGDPAIITCTVYPAWPVKVTWYRNDVEIPRSDRFYIQSAAAELDDNSDNEEQGRYDNDVGNGENNNKVWVATLQILSNAKNSRLTGKRFSEQFGTTHKILVAQVESLTAEPNIDLVEYGDSLTFTCTVSGTDDEILWLKDGSQMEFGFGVPGRQRYTSEPLPGQRTSTIHIESLSFSDNGQYVCYVPGASKNILINLEGRPSRLIGVTGSDFAEFDYASIACRTKYAKDPEEGVEWLFEGSPLFMESAFERSILHEDHNVTVHELIIASAWTRHEGTYTCRTPYGEDSIKIYMYQSPIFDLRPLDEHEALVGDEVQFTCSATGHPEPLISWEKQQDGSWISLADMENVKIDTPGVISLGFVTKKDEGLYRCLATSAAGTVATPTKLIIKPPPPKVWEVLIPDNVIEGSTLNITCVTQNW</sequence>
<proteinExistence type="predicted"/>
<keyword evidence="6" id="KW-1185">Reference proteome</keyword>
<dbReference type="SMART" id="SM00409">
    <property type="entry name" value="IG"/>
    <property type="match status" value="2"/>
</dbReference>
<dbReference type="CDD" id="cd00096">
    <property type="entry name" value="Ig"/>
    <property type="match status" value="1"/>
</dbReference>
<dbReference type="PANTHER" id="PTHR10075:SF103">
    <property type="entry name" value="ROUNDABOUT HOMOLOG 4"/>
    <property type="match status" value="1"/>
</dbReference>
<dbReference type="InterPro" id="IPR013098">
    <property type="entry name" value="Ig_I-set"/>
</dbReference>
<gene>
    <name evidence="5" type="ORF">MNOR_LOCUS5685</name>
</gene>
<name>A0AAV2Q166_MEGNR</name>
<dbReference type="SMART" id="SM00408">
    <property type="entry name" value="IGc2"/>
    <property type="match status" value="2"/>
</dbReference>
<dbReference type="PANTHER" id="PTHR10075">
    <property type="entry name" value="BASIGIN RELATED"/>
    <property type="match status" value="1"/>
</dbReference>
<evidence type="ECO:0000259" key="4">
    <source>
        <dbReference type="PROSITE" id="PS50835"/>
    </source>
</evidence>
<dbReference type="InterPro" id="IPR003598">
    <property type="entry name" value="Ig_sub2"/>
</dbReference>
<dbReference type="GO" id="GO:0070593">
    <property type="term" value="P:dendrite self-avoidance"/>
    <property type="evidence" value="ECO:0007669"/>
    <property type="project" value="TreeGrafter"/>
</dbReference>
<dbReference type="InterPro" id="IPR003599">
    <property type="entry name" value="Ig_sub"/>
</dbReference>